<accession>A0A5N6LYH9</accession>
<feature type="signal peptide" evidence="1">
    <location>
        <begin position="1"/>
        <end position="15"/>
    </location>
</feature>
<dbReference type="AlphaFoldDB" id="A0A5N6LYH9"/>
<gene>
    <name evidence="2" type="ORF">E3N88_34569</name>
</gene>
<evidence type="ECO:0000313" key="3">
    <source>
        <dbReference type="Proteomes" id="UP000326396"/>
    </source>
</evidence>
<feature type="chain" id="PRO_5024385347" evidence="1">
    <location>
        <begin position="16"/>
        <end position="143"/>
    </location>
</feature>
<protein>
    <submittedName>
        <fullName evidence="2">Uncharacterized protein</fullName>
    </submittedName>
</protein>
<evidence type="ECO:0000256" key="1">
    <source>
        <dbReference type="SAM" id="SignalP"/>
    </source>
</evidence>
<dbReference type="Proteomes" id="UP000326396">
    <property type="component" value="Linkage Group LG7"/>
</dbReference>
<keyword evidence="1" id="KW-0732">Signal</keyword>
<keyword evidence="3" id="KW-1185">Reference proteome</keyword>
<evidence type="ECO:0000313" key="2">
    <source>
        <dbReference type="EMBL" id="KAD3066689.1"/>
    </source>
</evidence>
<reference evidence="2 3" key="1">
    <citation type="submission" date="2019-05" db="EMBL/GenBank/DDBJ databases">
        <title>Mikania micrantha, genome provides insights into the molecular mechanism of rapid growth.</title>
        <authorList>
            <person name="Liu B."/>
        </authorList>
    </citation>
    <scope>NUCLEOTIDE SEQUENCE [LARGE SCALE GENOMIC DNA]</scope>
    <source>
        <strain evidence="2">NLD-2019</strain>
        <tissue evidence="2">Leaf</tissue>
    </source>
</reference>
<organism evidence="2 3">
    <name type="scientific">Mikania micrantha</name>
    <name type="common">bitter vine</name>
    <dbReference type="NCBI Taxonomy" id="192012"/>
    <lineage>
        <taxon>Eukaryota</taxon>
        <taxon>Viridiplantae</taxon>
        <taxon>Streptophyta</taxon>
        <taxon>Embryophyta</taxon>
        <taxon>Tracheophyta</taxon>
        <taxon>Spermatophyta</taxon>
        <taxon>Magnoliopsida</taxon>
        <taxon>eudicotyledons</taxon>
        <taxon>Gunneridae</taxon>
        <taxon>Pentapetalae</taxon>
        <taxon>asterids</taxon>
        <taxon>campanulids</taxon>
        <taxon>Asterales</taxon>
        <taxon>Asteraceae</taxon>
        <taxon>Asteroideae</taxon>
        <taxon>Heliantheae alliance</taxon>
        <taxon>Eupatorieae</taxon>
        <taxon>Mikania</taxon>
    </lineage>
</organism>
<comment type="caution">
    <text evidence="2">The sequence shown here is derived from an EMBL/GenBank/DDBJ whole genome shotgun (WGS) entry which is preliminary data.</text>
</comment>
<sequence length="143" mass="15252">MLMLTLTLVLSLILASPIRILIPIRVGIEGHVPSRIDGLNLIGGATVGLTAGAALLTKDGSSYSAKAKYSNISSQSSGSFLSMLGASTQKGVKPLPRQIIWLIIIHPEPMDLISQSSRFRRRIVLLQKLGLKISPSGDRVPGK</sequence>
<name>A0A5N6LYH9_9ASTR</name>
<proteinExistence type="predicted"/>
<dbReference type="EMBL" id="SZYD01000017">
    <property type="protein sequence ID" value="KAD3066689.1"/>
    <property type="molecule type" value="Genomic_DNA"/>
</dbReference>